<feature type="transmembrane region" description="Helical" evidence="1">
    <location>
        <begin position="126"/>
        <end position="151"/>
    </location>
</feature>
<dbReference type="AlphaFoldDB" id="A0A7Y0Q2P2"/>
<dbReference type="EMBL" id="JABBVZ010000025">
    <property type="protein sequence ID" value="NMP22550.1"/>
    <property type="molecule type" value="Genomic_DNA"/>
</dbReference>
<reference evidence="2 3" key="1">
    <citation type="submission" date="2020-04" db="EMBL/GenBank/DDBJ databases">
        <authorList>
            <person name="Zhang R."/>
            <person name="Schippers A."/>
        </authorList>
    </citation>
    <scope>NUCLEOTIDE SEQUENCE [LARGE SCALE GENOMIC DNA]</scope>
    <source>
        <strain evidence="2 3">DSM 109850</strain>
    </source>
</reference>
<organism evidence="2 3">
    <name type="scientific">Sulfobacillus harzensis</name>
    <dbReference type="NCBI Taxonomy" id="2729629"/>
    <lineage>
        <taxon>Bacteria</taxon>
        <taxon>Bacillati</taxon>
        <taxon>Bacillota</taxon>
        <taxon>Clostridia</taxon>
        <taxon>Eubacteriales</taxon>
        <taxon>Clostridiales Family XVII. Incertae Sedis</taxon>
        <taxon>Sulfobacillus</taxon>
    </lineage>
</organism>
<keyword evidence="1" id="KW-0472">Membrane</keyword>
<comment type="caution">
    <text evidence="2">The sequence shown here is derived from an EMBL/GenBank/DDBJ whole genome shotgun (WGS) entry which is preliminary data.</text>
</comment>
<feature type="transmembrane region" description="Helical" evidence="1">
    <location>
        <begin position="84"/>
        <end position="106"/>
    </location>
</feature>
<sequence>MDSLQDNRRIWIAGIIGTALFALVMDLIPSLHGPKLNIALWDGTFVTLNLSVAIIVGYVLEFLIGVGMAALYHKYWSFGPANPVIRGILFGLAVWLAFMAIGVPIFDRISPLVQNGLLLGPGAFLWRMGIMAPITWLVASLVYGSSVSYVIERTPSLSER</sequence>
<keyword evidence="3" id="KW-1185">Reference proteome</keyword>
<feature type="transmembrane region" description="Helical" evidence="1">
    <location>
        <begin position="52"/>
        <end position="72"/>
    </location>
</feature>
<feature type="transmembrane region" description="Helical" evidence="1">
    <location>
        <begin position="12"/>
        <end position="32"/>
    </location>
</feature>
<accession>A0A7Y0Q2P2</accession>
<evidence type="ECO:0000313" key="3">
    <source>
        <dbReference type="Proteomes" id="UP000533476"/>
    </source>
</evidence>
<gene>
    <name evidence="2" type="ORF">HIJ39_09320</name>
</gene>
<keyword evidence="1" id="KW-0812">Transmembrane</keyword>
<protein>
    <submittedName>
        <fullName evidence="2">Uncharacterized protein</fullName>
    </submittedName>
</protein>
<keyword evidence="1" id="KW-1133">Transmembrane helix</keyword>
<proteinExistence type="predicted"/>
<evidence type="ECO:0000256" key="1">
    <source>
        <dbReference type="SAM" id="Phobius"/>
    </source>
</evidence>
<name>A0A7Y0Q2P2_9FIRM</name>
<dbReference type="Proteomes" id="UP000533476">
    <property type="component" value="Unassembled WGS sequence"/>
</dbReference>
<evidence type="ECO:0000313" key="2">
    <source>
        <dbReference type="EMBL" id="NMP22550.1"/>
    </source>
</evidence>